<dbReference type="GeneTree" id="ENSGT00940000153527"/>
<protein>
    <recommendedName>
        <fullName evidence="1">B30.2/SPRY domain-containing protein</fullName>
    </recommendedName>
</protein>
<dbReference type="SMART" id="SM00589">
    <property type="entry name" value="PRY"/>
    <property type="match status" value="1"/>
</dbReference>
<dbReference type="InterPro" id="IPR043136">
    <property type="entry name" value="B30.2/SPRY_sf"/>
</dbReference>
<dbReference type="InterPro" id="IPR050143">
    <property type="entry name" value="TRIM/RBCC"/>
</dbReference>
<evidence type="ECO:0000313" key="2">
    <source>
        <dbReference type="Ensembl" id="ENSHHUP00000088638.1"/>
    </source>
</evidence>
<dbReference type="InterPro" id="IPR006574">
    <property type="entry name" value="PRY"/>
</dbReference>
<name>A0A4W5RRN2_9TELE</name>
<dbReference type="PRINTS" id="PR01407">
    <property type="entry name" value="BUTYPHLNCDUF"/>
</dbReference>
<proteinExistence type="predicted"/>
<dbReference type="Ensembl" id="ENSHHUT00000091396.1">
    <property type="protein sequence ID" value="ENSHHUP00000088638.1"/>
    <property type="gene ID" value="ENSHHUG00000051208.1"/>
</dbReference>
<dbReference type="SUPFAM" id="SSF49899">
    <property type="entry name" value="Concanavalin A-like lectins/glucanases"/>
    <property type="match status" value="1"/>
</dbReference>
<dbReference type="PROSITE" id="PS50188">
    <property type="entry name" value="B302_SPRY"/>
    <property type="match status" value="1"/>
</dbReference>
<reference evidence="3" key="1">
    <citation type="submission" date="2018-06" db="EMBL/GenBank/DDBJ databases">
        <title>Genome assembly of Danube salmon.</title>
        <authorList>
            <person name="Macqueen D.J."/>
            <person name="Gundappa M.K."/>
        </authorList>
    </citation>
    <scope>NUCLEOTIDE SEQUENCE [LARGE SCALE GENOMIC DNA]</scope>
</reference>
<organism evidence="2 3">
    <name type="scientific">Hucho hucho</name>
    <name type="common">huchen</name>
    <dbReference type="NCBI Taxonomy" id="62062"/>
    <lineage>
        <taxon>Eukaryota</taxon>
        <taxon>Metazoa</taxon>
        <taxon>Chordata</taxon>
        <taxon>Craniata</taxon>
        <taxon>Vertebrata</taxon>
        <taxon>Euteleostomi</taxon>
        <taxon>Actinopterygii</taxon>
        <taxon>Neopterygii</taxon>
        <taxon>Teleostei</taxon>
        <taxon>Protacanthopterygii</taxon>
        <taxon>Salmoniformes</taxon>
        <taxon>Salmonidae</taxon>
        <taxon>Salmoninae</taxon>
        <taxon>Hucho</taxon>
    </lineage>
</organism>
<keyword evidence="3" id="KW-1185">Reference proteome</keyword>
<dbReference type="InterPro" id="IPR001870">
    <property type="entry name" value="B30.2/SPRY"/>
</dbReference>
<dbReference type="Gene3D" id="2.60.120.920">
    <property type="match status" value="1"/>
</dbReference>
<dbReference type="PANTHER" id="PTHR24103">
    <property type="entry name" value="E3 UBIQUITIN-PROTEIN LIGASE TRIM"/>
    <property type="match status" value="1"/>
</dbReference>
<feature type="domain" description="B30.2/SPRY" evidence="1">
    <location>
        <begin position="1"/>
        <end position="83"/>
    </location>
</feature>
<dbReference type="InterPro" id="IPR013320">
    <property type="entry name" value="ConA-like_dom_sf"/>
</dbReference>
<reference evidence="2" key="2">
    <citation type="submission" date="2025-08" db="UniProtKB">
        <authorList>
            <consortium name="Ensembl"/>
        </authorList>
    </citation>
    <scope>IDENTIFICATION</scope>
</reference>
<accession>A0A4W5RRN2</accession>
<reference evidence="2" key="3">
    <citation type="submission" date="2025-09" db="UniProtKB">
        <authorList>
            <consortium name="Ensembl"/>
        </authorList>
    </citation>
    <scope>IDENTIFICATION</scope>
</reference>
<dbReference type="Proteomes" id="UP000314982">
    <property type="component" value="Unassembled WGS sequence"/>
</dbReference>
<evidence type="ECO:0000313" key="3">
    <source>
        <dbReference type="Proteomes" id="UP000314982"/>
    </source>
</evidence>
<dbReference type="Pfam" id="PF13765">
    <property type="entry name" value="PRY"/>
    <property type="match status" value="1"/>
</dbReference>
<dbReference type="InterPro" id="IPR003879">
    <property type="entry name" value="Butyrophylin_SPRY"/>
</dbReference>
<dbReference type="AlphaFoldDB" id="A0A4W5RRN2"/>
<sequence length="83" mass="9371">MSTANTWLVLSEDGKVVWDVDTEQSLPDGPQRFYMVLCILPKDCFAPGRSYWVVEVGDETAWELGVARESINRKSHVTPSPEE</sequence>
<evidence type="ECO:0000259" key="1">
    <source>
        <dbReference type="PROSITE" id="PS50188"/>
    </source>
</evidence>
<dbReference type="STRING" id="62062.ENSHHUP00000088638"/>